<dbReference type="RefSeq" id="WP_115544014.1">
    <property type="nucleotide sequence ID" value="NZ_NXLQ01000126.1"/>
</dbReference>
<dbReference type="EMBL" id="NXLQ01000126">
    <property type="protein sequence ID" value="RDU59583.1"/>
    <property type="molecule type" value="Genomic_DNA"/>
</dbReference>
<protein>
    <recommendedName>
        <fullName evidence="3">Lipoprotein</fullName>
    </recommendedName>
</protein>
<evidence type="ECO:0000313" key="1">
    <source>
        <dbReference type="EMBL" id="RDU59583.1"/>
    </source>
</evidence>
<sequence>MRMIYLIFGILVVILVFSGCVSTRFFDPQYYKFKRLVEKESGLYIVDPELNNEMRQPSFKSSDKLSNGYYVDAEDIQAKERIDSRITASWIQAWYFIDSQGKKHIISYWRLFTYKEHGLWLDGDEGRGFHWDTERKCSLLDRSKKFVLKDGKVVEKFISNAKGDKWVKIEN</sequence>
<organism evidence="1 2">
    <name type="scientific">Helicobacter didelphidarum</name>
    <dbReference type="NCBI Taxonomy" id="2040648"/>
    <lineage>
        <taxon>Bacteria</taxon>
        <taxon>Pseudomonadati</taxon>
        <taxon>Campylobacterota</taxon>
        <taxon>Epsilonproteobacteria</taxon>
        <taxon>Campylobacterales</taxon>
        <taxon>Helicobacteraceae</taxon>
        <taxon>Helicobacter</taxon>
    </lineage>
</organism>
<evidence type="ECO:0000313" key="2">
    <source>
        <dbReference type="Proteomes" id="UP000256379"/>
    </source>
</evidence>
<reference evidence="1 2" key="1">
    <citation type="submission" date="2018-04" db="EMBL/GenBank/DDBJ databases">
        <title>Novel Campyloabacter and Helicobacter Species and Strains.</title>
        <authorList>
            <person name="Mannion A.J."/>
            <person name="Shen Z."/>
            <person name="Fox J.G."/>
        </authorList>
    </citation>
    <scope>NUCLEOTIDE SEQUENCE [LARGE SCALE GENOMIC DNA]</scope>
    <source>
        <strain evidence="1 2">MIT 17-337</strain>
    </source>
</reference>
<dbReference type="PROSITE" id="PS51257">
    <property type="entry name" value="PROKAR_LIPOPROTEIN"/>
    <property type="match status" value="1"/>
</dbReference>
<dbReference type="AlphaFoldDB" id="A0A3D8I366"/>
<name>A0A3D8I366_9HELI</name>
<evidence type="ECO:0008006" key="3">
    <source>
        <dbReference type="Google" id="ProtNLM"/>
    </source>
</evidence>
<comment type="caution">
    <text evidence="1">The sequence shown here is derived from an EMBL/GenBank/DDBJ whole genome shotgun (WGS) entry which is preliminary data.</text>
</comment>
<gene>
    <name evidence="1" type="ORF">CQA53_11375</name>
</gene>
<dbReference type="Proteomes" id="UP000256379">
    <property type="component" value="Unassembled WGS sequence"/>
</dbReference>
<keyword evidence="2" id="KW-1185">Reference proteome</keyword>
<proteinExistence type="predicted"/>
<dbReference type="OrthoDB" id="5326079at2"/>
<accession>A0A3D8I366</accession>